<keyword evidence="2" id="KW-0902">Two-component regulatory system</keyword>
<protein>
    <submittedName>
        <fullName evidence="9">LuxR family two component transcriptional regulator</fullName>
    </submittedName>
</protein>
<evidence type="ECO:0000313" key="9">
    <source>
        <dbReference type="EMBL" id="TDR19310.1"/>
    </source>
</evidence>
<dbReference type="SUPFAM" id="SSF46894">
    <property type="entry name" value="C-terminal effector domain of the bipartite response regulators"/>
    <property type="match status" value="1"/>
</dbReference>
<dbReference type="PANTHER" id="PTHR48111:SF1">
    <property type="entry name" value="TWO-COMPONENT RESPONSE REGULATOR ORR33"/>
    <property type="match status" value="1"/>
</dbReference>
<evidence type="ECO:0000313" key="10">
    <source>
        <dbReference type="Proteomes" id="UP000295724"/>
    </source>
</evidence>
<dbReference type="SMART" id="SM00448">
    <property type="entry name" value="REC"/>
    <property type="match status" value="1"/>
</dbReference>
<dbReference type="InterPro" id="IPR011006">
    <property type="entry name" value="CheY-like_superfamily"/>
</dbReference>
<dbReference type="InterPro" id="IPR036388">
    <property type="entry name" value="WH-like_DNA-bd_sf"/>
</dbReference>
<evidence type="ECO:0000259" key="8">
    <source>
        <dbReference type="PROSITE" id="PS50110"/>
    </source>
</evidence>
<evidence type="ECO:0000256" key="6">
    <source>
        <dbReference type="PROSITE-ProRule" id="PRU00169"/>
    </source>
</evidence>
<dbReference type="SUPFAM" id="SSF52172">
    <property type="entry name" value="CheY-like"/>
    <property type="match status" value="1"/>
</dbReference>
<dbReference type="EMBL" id="SNZB01000004">
    <property type="protein sequence ID" value="TDR19310.1"/>
    <property type="molecule type" value="Genomic_DNA"/>
</dbReference>
<dbReference type="GO" id="GO:0005829">
    <property type="term" value="C:cytosol"/>
    <property type="evidence" value="ECO:0007669"/>
    <property type="project" value="TreeGrafter"/>
</dbReference>
<dbReference type="RefSeq" id="WP_099020208.1">
    <property type="nucleotide sequence ID" value="NZ_NIHB01000007.1"/>
</dbReference>
<organism evidence="9 10">
    <name type="scientific">Marinicella litoralis</name>
    <dbReference type="NCBI Taxonomy" id="644220"/>
    <lineage>
        <taxon>Bacteria</taxon>
        <taxon>Pseudomonadati</taxon>
        <taxon>Pseudomonadota</taxon>
        <taxon>Gammaproteobacteria</taxon>
        <taxon>Lysobacterales</taxon>
        <taxon>Marinicellaceae</taxon>
        <taxon>Marinicella</taxon>
    </lineage>
</organism>
<dbReference type="InterPro" id="IPR016032">
    <property type="entry name" value="Sig_transdc_resp-reg_C-effctor"/>
</dbReference>
<dbReference type="PROSITE" id="PS50110">
    <property type="entry name" value="RESPONSE_REGULATORY"/>
    <property type="match status" value="1"/>
</dbReference>
<reference evidence="9 10" key="1">
    <citation type="submission" date="2019-03" db="EMBL/GenBank/DDBJ databases">
        <title>Genomic Encyclopedia of Type Strains, Phase IV (KMG-IV): sequencing the most valuable type-strain genomes for metagenomic binning, comparative biology and taxonomic classification.</title>
        <authorList>
            <person name="Goeker M."/>
        </authorList>
    </citation>
    <scope>NUCLEOTIDE SEQUENCE [LARGE SCALE GENOMIC DNA]</scope>
    <source>
        <strain evidence="9 10">DSM 25488</strain>
    </source>
</reference>
<evidence type="ECO:0000256" key="4">
    <source>
        <dbReference type="ARBA" id="ARBA00023125"/>
    </source>
</evidence>
<dbReference type="Proteomes" id="UP000295724">
    <property type="component" value="Unassembled WGS sequence"/>
</dbReference>
<keyword evidence="1 6" id="KW-0597">Phosphoprotein</keyword>
<gene>
    <name evidence="9" type="ORF">C8D91_1858</name>
</gene>
<dbReference type="AlphaFoldDB" id="A0A4R6XMJ2"/>
<comment type="caution">
    <text evidence="9">The sequence shown here is derived from an EMBL/GenBank/DDBJ whole genome shotgun (WGS) entry which is preliminary data.</text>
</comment>
<sequence length="288" mass="32159">MTKNKPTILAVDDNPDSLNILNLTLSAQGFTVLVANSGVQALNILHKVQPDLILLDAIMPEMDGFETCQAIKHINPDAPIIFMTGLSDTEHVVQGLSRGAVDYLIKPLNHEELIARVKVHINTAQQTRISKQALESAGQHLATITSDGQVIWTTAQANTYIKALNKQDLLTLIAWLKQAETTDLLELLHEDSTLNLTYLTLQKDGSHLIKFKASDLKLEKQTLKLKLKITRRESDVLYWVAKGKTDWEISKILTISERTVNKHLEQIYRKLEVNNRTAASAMALNALN</sequence>
<keyword evidence="3" id="KW-0805">Transcription regulation</keyword>
<evidence type="ECO:0000256" key="1">
    <source>
        <dbReference type="ARBA" id="ARBA00022553"/>
    </source>
</evidence>
<evidence type="ECO:0000256" key="3">
    <source>
        <dbReference type="ARBA" id="ARBA00023015"/>
    </source>
</evidence>
<evidence type="ECO:0000256" key="5">
    <source>
        <dbReference type="ARBA" id="ARBA00023163"/>
    </source>
</evidence>
<dbReference type="GO" id="GO:0032993">
    <property type="term" value="C:protein-DNA complex"/>
    <property type="evidence" value="ECO:0007669"/>
    <property type="project" value="TreeGrafter"/>
</dbReference>
<feature type="domain" description="HTH luxR-type" evidence="7">
    <location>
        <begin position="222"/>
        <end position="287"/>
    </location>
</feature>
<dbReference type="GO" id="GO:0006355">
    <property type="term" value="P:regulation of DNA-templated transcription"/>
    <property type="evidence" value="ECO:0007669"/>
    <property type="project" value="InterPro"/>
</dbReference>
<dbReference type="PRINTS" id="PR00038">
    <property type="entry name" value="HTHLUXR"/>
</dbReference>
<dbReference type="CDD" id="cd06170">
    <property type="entry name" value="LuxR_C_like"/>
    <property type="match status" value="1"/>
</dbReference>
<dbReference type="Pfam" id="PF00196">
    <property type="entry name" value="GerE"/>
    <property type="match status" value="1"/>
</dbReference>
<name>A0A4R6XMJ2_9GAMM</name>
<feature type="modified residue" description="4-aspartylphosphate" evidence="6">
    <location>
        <position position="56"/>
    </location>
</feature>
<dbReference type="SMART" id="SM00421">
    <property type="entry name" value="HTH_LUXR"/>
    <property type="match status" value="1"/>
</dbReference>
<keyword evidence="5" id="KW-0804">Transcription</keyword>
<dbReference type="PANTHER" id="PTHR48111">
    <property type="entry name" value="REGULATOR OF RPOS"/>
    <property type="match status" value="1"/>
</dbReference>
<dbReference type="InterPro" id="IPR039420">
    <property type="entry name" value="WalR-like"/>
</dbReference>
<proteinExistence type="predicted"/>
<keyword evidence="10" id="KW-1185">Reference proteome</keyword>
<dbReference type="InterPro" id="IPR000792">
    <property type="entry name" value="Tscrpt_reg_LuxR_C"/>
</dbReference>
<accession>A0A4R6XMJ2</accession>
<evidence type="ECO:0000256" key="2">
    <source>
        <dbReference type="ARBA" id="ARBA00023012"/>
    </source>
</evidence>
<keyword evidence="4" id="KW-0238">DNA-binding</keyword>
<dbReference type="PROSITE" id="PS50043">
    <property type="entry name" value="HTH_LUXR_2"/>
    <property type="match status" value="1"/>
</dbReference>
<dbReference type="Gene3D" id="1.10.10.10">
    <property type="entry name" value="Winged helix-like DNA-binding domain superfamily/Winged helix DNA-binding domain"/>
    <property type="match status" value="1"/>
</dbReference>
<dbReference type="Gene3D" id="3.40.50.2300">
    <property type="match status" value="1"/>
</dbReference>
<dbReference type="InterPro" id="IPR001789">
    <property type="entry name" value="Sig_transdc_resp-reg_receiver"/>
</dbReference>
<feature type="domain" description="Response regulatory" evidence="8">
    <location>
        <begin position="7"/>
        <end position="121"/>
    </location>
</feature>
<dbReference type="OrthoDB" id="8874570at2"/>
<dbReference type="GO" id="GO:0000156">
    <property type="term" value="F:phosphorelay response regulator activity"/>
    <property type="evidence" value="ECO:0007669"/>
    <property type="project" value="TreeGrafter"/>
</dbReference>
<evidence type="ECO:0000259" key="7">
    <source>
        <dbReference type="PROSITE" id="PS50043"/>
    </source>
</evidence>
<dbReference type="Pfam" id="PF00072">
    <property type="entry name" value="Response_reg"/>
    <property type="match status" value="1"/>
</dbReference>
<dbReference type="GO" id="GO:0000976">
    <property type="term" value="F:transcription cis-regulatory region binding"/>
    <property type="evidence" value="ECO:0007669"/>
    <property type="project" value="TreeGrafter"/>
</dbReference>